<proteinExistence type="predicted"/>
<dbReference type="Proteomes" id="UP001054945">
    <property type="component" value="Unassembled WGS sequence"/>
</dbReference>
<accession>A0AAV4YDT3</accession>
<reference evidence="1 2" key="1">
    <citation type="submission" date="2021-06" db="EMBL/GenBank/DDBJ databases">
        <title>Caerostris extrusa draft genome.</title>
        <authorList>
            <person name="Kono N."/>
            <person name="Arakawa K."/>
        </authorList>
    </citation>
    <scope>NUCLEOTIDE SEQUENCE [LARGE SCALE GENOMIC DNA]</scope>
</reference>
<dbReference type="EMBL" id="BPLR01001718">
    <property type="protein sequence ID" value="GIZ04327.1"/>
    <property type="molecule type" value="Genomic_DNA"/>
</dbReference>
<evidence type="ECO:0000313" key="2">
    <source>
        <dbReference type="Proteomes" id="UP001054945"/>
    </source>
</evidence>
<sequence>MVMDTIMDMGMVTNMNISPREANLVMESKFQQLDTMILEQFTAMDWILELDMDTHYTKQKPVDLKNPLLISRPKLSMSLCLSSEDTITSLCLDCLNLNSLLLAENII</sequence>
<dbReference type="AlphaFoldDB" id="A0AAV4YDT3"/>
<name>A0AAV4YDT3_CAEEX</name>
<comment type="caution">
    <text evidence="1">The sequence shown here is derived from an EMBL/GenBank/DDBJ whole genome shotgun (WGS) entry which is preliminary data.</text>
</comment>
<evidence type="ECO:0000313" key="1">
    <source>
        <dbReference type="EMBL" id="GIZ04327.1"/>
    </source>
</evidence>
<gene>
    <name evidence="1" type="ORF">CEXT_26071</name>
</gene>
<keyword evidence="2" id="KW-1185">Reference proteome</keyword>
<organism evidence="1 2">
    <name type="scientific">Caerostris extrusa</name>
    <name type="common">Bark spider</name>
    <name type="synonym">Caerostris bankana</name>
    <dbReference type="NCBI Taxonomy" id="172846"/>
    <lineage>
        <taxon>Eukaryota</taxon>
        <taxon>Metazoa</taxon>
        <taxon>Ecdysozoa</taxon>
        <taxon>Arthropoda</taxon>
        <taxon>Chelicerata</taxon>
        <taxon>Arachnida</taxon>
        <taxon>Araneae</taxon>
        <taxon>Araneomorphae</taxon>
        <taxon>Entelegynae</taxon>
        <taxon>Araneoidea</taxon>
        <taxon>Araneidae</taxon>
        <taxon>Caerostris</taxon>
    </lineage>
</organism>
<protein>
    <submittedName>
        <fullName evidence="1">Uncharacterized protein</fullName>
    </submittedName>
</protein>